<keyword evidence="5 8" id="KW-0378">Hydrolase</keyword>
<proteinExistence type="inferred from homology"/>
<dbReference type="PANTHER" id="PTHR33938">
    <property type="entry name" value="FERULOYL ESTERASE B-RELATED"/>
    <property type="match status" value="1"/>
</dbReference>
<feature type="chain" id="PRO_5042665019" description="Carboxylic ester hydrolase" evidence="8">
    <location>
        <begin position="25"/>
        <end position="558"/>
    </location>
</feature>
<dbReference type="GO" id="GO:0046872">
    <property type="term" value="F:metal ion binding"/>
    <property type="evidence" value="ECO:0007669"/>
    <property type="project" value="UniProtKB-KW"/>
</dbReference>
<accession>A0AAQ3R9H8</accession>
<comment type="similarity">
    <text evidence="1 8">Belongs to the tannase family.</text>
</comment>
<evidence type="ECO:0000256" key="5">
    <source>
        <dbReference type="ARBA" id="ARBA00022801"/>
    </source>
</evidence>
<keyword evidence="6" id="KW-0106">Calcium</keyword>
<dbReference type="Proteomes" id="UP001303373">
    <property type="component" value="Chromosome 1"/>
</dbReference>
<evidence type="ECO:0000256" key="2">
    <source>
        <dbReference type="ARBA" id="ARBA00022487"/>
    </source>
</evidence>
<evidence type="ECO:0000256" key="4">
    <source>
        <dbReference type="ARBA" id="ARBA00022729"/>
    </source>
</evidence>
<dbReference type="PANTHER" id="PTHR33938:SF8">
    <property type="entry name" value="CARBOXYLIC ESTER HYDROLASE"/>
    <property type="match status" value="1"/>
</dbReference>
<reference evidence="9 10" key="1">
    <citation type="submission" date="2023-11" db="EMBL/GenBank/DDBJ databases">
        <title>An acidophilic fungus is an integral part of prey digestion in a carnivorous sundew plant.</title>
        <authorList>
            <person name="Tsai I.J."/>
        </authorList>
    </citation>
    <scope>NUCLEOTIDE SEQUENCE [LARGE SCALE GENOMIC DNA]</scope>
    <source>
        <strain evidence="9">169a</strain>
    </source>
</reference>
<keyword evidence="2" id="KW-0719">Serine esterase</keyword>
<evidence type="ECO:0000256" key="6">
    <source>
        <dbReference type="ARBA" id="ARBA00022837"/>
    </source>
</evidence>
<dbReference type="Pfam" id="PF07519">
    <property type="entry name" value="Tannase"/>
    <property type="match status" value="1"/>
</dbReference>
<sequence>MAKKAAFLTSALLGLANAAQQCKARNLPAFDLPGIKIVNLKSEERRDYEWKSALETVAVPVMIPIKNDAPISFCSITVTYTHIGQNDTINTVVWLPIDGKWNGNYLGLGGGGWAAGGLDSLGGGVALGYATANTDAGHSYVPDERHDFVLNAESWGYLSKENVHWVNLQNFASIALDDLPKIAKHVIGGFYDKAPKYSYFSGCSTGGRQGLVSAQRFPENYNGILSVAPAINWATFLVTELWPHVLMHRENYWPEPAEFAAITEAAFESCDALDGVKDGVISDAEVCKFDAKDAVGLSYSSNNEIRKVSAKAAKIANAIWEGPKKDGEKMWYGNTHETKFGGPMPFDGLASTACDSNNKNCKSAYFPIAENWNKLFVQKDKDFDVTTMTENDLWKALAKSRREYTSIIDTADPDLSEFKAAGGKIVNWHGLADQIIPPGGMTDYYKRVKALDPDVESFYRFFEAPGIEHCSGGPGAFPADALSSLVDWVENGRAPKTLDAATIPSSSSDVVSTRILCPWPKVAAYKGGDSTKASSFECADTIDQFSSKWGAEGSHGEL</sequence>
<evidence type="ECO:0000256" key="8">
    <source>
        <dbReference type="RuleBase" id="RU361238"/>
    </source>
</evidence>
<keyword evidence="7" id="KW-1015">Disulfide bond</keyword>
<dbReference type="GO" id="GO:0030600">
    <property type="term" value="F:feruloyl esterase activity"/>
    <property type="evidence" value="ECO:0007669"/>
    <property type="project" value="UniProtKB-ARBA"/>
</dbReference>
<evidence type="ECO:0000256" key="3">
    <source>
        <dbReference type="ARBA" id="ARBA00022723"/>
    </source>
</evidence>
<feature type="signal peptide" evidence="8">
    <location>
        <begin position="1"/>
        <end position="24"/>
    </location>
</feature>
<dbReference type="InterPro" id="IPR011118">
    <property type="entry name" value="Tannase/feruloyl_esterase"/>
</dbReference>
<dbReference type="InterPro" id="IPR029058">
    <property type="entry name" value="AB_hydrolase_fold"/>
</dbReference>
<gene>
    <name evidence="9" type="ORF">R9X50_00081600</name>
</gene>
<evidence type="ECO:0000256" key="1">
    <source>
        <dbReference type="ARBA" id="ARBA00006249"/>
    </source>
</evidence>
<keyword evidence="10" id="KW-1185">Reference proteome</keyword>
<dbReference type="AlphaFoldDB" id="A0AAQ3R9H8"/>
<dbReference type="EMBL" id="CP138580">
    <property type="protein sequence ID" value="WPG98032.1"/>
    <property type="molecule type" value="Genomic_DNA"/>
</dbReference>
<dbReference type="EC" id="3.1.1.-" evidence="8"/>
<keyword evidence="3" id="KW-0479">Metal-binding</keyword>
<name>A0AAQ3R9H8_9PEZI</name>
<evidence type="ECO:0000256" key="7">
    <source>
        <dbReference type="ARBA" id="ARBA00023157"/>
    </source>
</evidence>
<protein>
    <recommendedName>
        <fullName evidence="8">Carboxylic ester hydrolase</fullName>
        <ecNumber evidence="8">3.1.1.-</ecNumber>
    </recommendedName>
</protein>
<organism evidence="9 10">
    <name type="scientific">Acrodontium crateriforme</name>
    <dbReference type="NCBI Taxonomy" id="150365"/>
    <lineage>
        <taxon>Eukaryota</taxon>
        <taxon>Fungi</taxon>
        <taxon>Dikarya</taxon>
        <taxon>Ascomycota</taxon>
        <taxon>Pezizomycotina</taxon>
        <taxon>Dothideomycetes</taxon>
        <taxon>Dothideomycetidae</taxon>
        <taxon>Mycosphaerellales</taxon>
        <taxon>Teratosphaeriaceae</taxon>
        <taxon>Acrodontium</taxon>
    </lineage>
</organism>
<keyword evidence="4 8" id="KW-0732">Signal</keyword>
<evidence type="ECO:0000313" key="10">
    <source>
        <dbReference type="Proteomes" id="UP001303373"/>
    </source>
</evidence>
<evidence type="ECO:0000313" key="9">
    <source>
        <dbReference type="EMBL" id="WPG98032.1"/>
    </source>
</evidence>
<dbReference type="SUPFAM" id="SSF53474">
    <property type="entry name" value="alpha/beta-Hydrolases"/>
    <property type="match status" value="1"/>
</dbReference>